<dbReference type="SUPFAM" id="SSF46955">
    <property type="entry name" value="Putative DNA-binding domain"/>
    <property type="match status" value="1"/>
</dbReference>
<keyword evidence="2" id="KW-1185">Reference proteome</keyword>
<comment type="caution">
    <text evidence="1">The sequence shown here is derived from an EMBL/GenBank/DDBJ whole genome shotgun (WGS) entry which is preliminary data.</text>
</comment>
<dbReference type="Proteomes" id="UP000175989">
    <property type="component" value="Unassembled WGS sequence"/>
</dbReference>
<dbReference type="AlphaFoldDB" id="A0A1E7W692"/>
<evidence type="ECO:0000313" key="2">
    <source>
        <dbReference type="Proteomes" id="UP000175989"/>
    </source>
</evidence>
<protein>
    <submittedName>
        <fullName evidence="1">Uncharacterized protein</fullName>
    </submittedName>
</protein>
<organism evidence="1 2">
    <name type="scientific">Duganella phyllosphaerae</name>
    <dbReference type="NCBI Taxonomy" id="762836"/>
    <lineage>
        <taxon>Bacteria</taxon>
        <taxon>Pseudomonadati</taxon>
        <taxon>Pseudomonadota</taxon>
        <taxon>Betaproteobacteria</taxon>
        <taxon>Burkholderiales</taxon>
        <taxon>Oxalobacteraceae</taxon>
        <taxon>Telluria group</taxon>
        <taxon>Duganella</taxon>
    </lineage>
</organism>
<accession>A0A1E7W692</accession>
<name>A0A1E7W692_9BURK</name>
<proteinExistence type="predicted"/>
<dbReference type="OrthoDB" id="8410638at2"/>
<reference evidence="2" key="1">
    <citation type="journal article" date="2016" name="Front. Microbiol.">
        <title>Molecular Keys to the Janthinobacterium and Duganella spp. Interaction with the Plant Pathogen Fusarium graminearum.</title>
        <authorList>
            <person name="Haack F.S."/>
            <person name="Poehlein A."/>
            <person name="Kroger C."/>
            <person name="Voigt C.A."/>
            <person name="Piepenbring M."/>
            <person name="Bode H.B."/>
            <person name="Daniel R."/>
            <person name="Schafer W."/>
            <person name="Streit W.R."/>
        </authorList>
    </citation>
    <scope>NUCLEOTIDE SEQUENCE [LARGE SCALE GENOMIC DNA]</scope>
    <source>
        <strain evidence="2">T54</strain>
    </source>
</reference>
<dbReference type="EMBL" id="LROM01000152">
    <property type="protein sequence ID" value="OEZ91530.1"/>
    <property type="molecule type" value="Genomic_DNA"/>
</dbReference>
<dbReference type="Gene3D" id="1.10.10.10">
    <property type="entry name" value="Winged helix-like DNA-binding domain superfamily/Winged helix DNA-binding domain"/>
    <property type="match status" value="1"/>
</dbReference>
<gene>
    <name evidence="1" type="ORF">DUPY_51420</name>
</gene>
<sequence>MKFDENELARIAELVASKNKSPMGELNRQQICTALGVSESTIRRLEQQGMPYTPVGVRSKRYDLAECKQWLKDNQVCQSGKIKRASSTSESWSMAKEFTESCRKVQLRVMPS</sequence>
<dbReference type="RefSeq" id="WP_141749683.1">
    <property type="nucleotide sequence ID" value="NZ_LROM01000152.1"/>
</dbReference>
<evidence type="ECO:0000313" key="1">
    <source>
        <dbReference type="EMBL" id="OEZ91530.1"/>
    </source>
</evidence>
<dbReference type="InterPro" id="IPR036388">
    <property type="entry name" value="WH-like_DNA-bd_sf"/>
</dbReference>
<dbReference type="InterPro" id="IPR009061">
    <property type="entry name" value="DNA-bd_dom_put_sf"/>
</dbReference>